<protein>
    <submittedName>
        <fullName evidence="1">Uncharacterized protein</fullName>
    </submittedName>
</protein>
<dbReference type="RefSeq" id="WP_108403088.1">
    <property type="nucleotide sequence ID" value="NZ_CP026948.1"/>
</dbReference>
<evidence type="ECO:0000313" key="1">
    <source>
        <dbReference type="EMBL" id="AWB83092.1"/>
    </source>
</evidence>
<dbReference type="EMBL" id="CP026948">
    <property type="protein sequence ID" value="AWB83092.1"/>
    <property type="molecule type" value="Genomic_DNA"/>
</dbReference>
<dbReference type="KEGG" id="clia:C3E79_00130"/>
<accession>A0A2S0WBN9</accession>
<organism evidence="1 2">
    <name type="scientific">Corynebacterium liangguodongii</name>
    <dbReference type="NCBI Taxonomy" id="2079535"/>
    <lineage>
        <taxon>Bacteria</taxon>
        <taxon>Bacillati</taxon>
        <taxon>Actinomycetota</taxon>
        <taxon>Actinomycetes</taxon>
        <taxon>Mycobacteriales</taxon>
        <taxon>Corynebacteriaceae</taxon>
        <taxon>Corynebacterium</taxon>
    </lineage>
</organism>
<dbReference type="OrthoDB" id="3267263at2"/>
<dbReference type="Proteomes" id="UP000244754">
    <property type="component" value="Chromosome"/>
</dbReference>
<reference evidence="2" key="1">
    <citation type="submission" date="2018-01" db="EMBL/GenBank/DDBJ databases">
        <authorList>
            <person name="Li J."/>
        </authorList>
    </citation>
    <scope>NUCLEOTIDE SEQUENCE [LARGE SCALE GENOMIC DNA]</scope>
    <source>
        <strain evidence="2">2184</strain>
    </source>
</reference>
<keyword evidence="2" id="KW-1185">Reference proteome</keyword>
<evidence type="ECO:0000313" key="2">
    <source>
        <dbReference type="Proteomes" id="UP000244754"/>
    </source>
</evidence>
<sequence length="147" mass="15120">MFNRTKHDKTSKTKLGLSSAALRVPTGLFILNSGLGKLQADKATAEGLQGMAATGLPFVKELDAETFAKALAAAETGLGTALLLPFVSNRLAGLGLTAFGSGLLTMYFGNSDNTEDDGIRPSQAGTPLAKDSWLAAIGAALLALPKK</sequence>
<gene>
    <name evidence="1" type="ORF">C3E79_00130</name>
</gene>
<name>A0A2S0WBN9_9CORY</name>
<dbReference type="AlphaFoldDB" id="A0A2S0WBN9"/>
<proteinExistence type="predicted"/>